<dbReference type="InterPro" id="IPR017476">
    <property type="entry name" value="UDP-Glc/GDP-Man"/>
</dbReference>
<feature type="domain" description="UDP-glucose/GDP-mannose dehydrogenase C-terminal" evidence="3">
    <location>
        <begin position="329"/>
        <end position="427"/>
    </location>
</feature>
<reference evidence="4" key="1">
    <citation type="journal article" date="2015" name="Nature">
        <title>Complex archaea that bridge the gap between prokaryotes and eukaryotes.</title>
        <authorList>
            <person name="Spang A."/>
            <person name="Saw J.H."/>
            <person name="Jorgensen S.L."/>
            <person name="Zaremba-Niedzwiedzka K."/>
            <person name="Martijn J."/>
            <person name="Lind A.E."/>
            <person name="van Eijk R."/>
            <person name="Schleper C."/>
            <person name="Guy L."/>
            <person name="Ettema T.J."/>
        </authorList>
    </citation>
    <scope>NUCLEOTIDE SEQUENCE</scope>
</reference>
<dbReference type="InterPro" id="IPR036291">
    <property type="entry name" value="NAD(P)-bd_dom_sf"/>
</dbReference>
<dbReference type="EMBL" id="LAZR01000003">
    <property type="protein sequence ID" value="KKO11059.1"/>
    <property type="molecule type" value="Genomic_DNA"/>
</dbReference>
<dbReference type="InterPro" id="IPR001732">
    <property type="entry name" value="UDP-Glc/GDP-Man_DH_N"/>
</dbReference>
<dbReference type="NCBIfam" id="TIGR03026">
    <property type="entry name" value="NDP-sugDHase"/>
    <property type="match status" value="1"/>
</dbReference>
<dbReference type="Pfam" id="PF03721">
    <property type="entry name" value="UDPG_MGDP_dh_N"/>
    <property type="match status" value="1"/>
</dbReference>
<evidence type="ECO:0000256" key="1">
    <source>
        <dbReference type="ARBA" id="ARBA00023002"/>
    </source>
</evidence>
<dbReference type="SUPFAM" id="SSF51735">
    <property type="entry name" value="NAD(P)-binding Rossmann-fold domains"/>
    <property type="match status" value="1"/>
</dbReference>
<keyword evidence="2" id="KW-0520">NAD</keyword>
<protein>
    <recommendedName>
        <fullName evidence="3">UDP-glucose/GDP-mannose dehydrogenase C-terminal domain-containing protein</fullName>
    </recommendedName>
</protein>
<sequence length="438" mass="48296">MVKNLIDRIERKKALIGVVGLGYVGLPLVREFCRAGLKVLGFDVDAAKVKALKAGRSYIEHIPSKVVKEMVAGGAFDATTDFKKLSKPDCILICVPTPLTKMRDPDMSYVEATARSVAAVLRKGQLVVLESTTYPGTTKEVMLPILEQSGLKVGRDFFLAFSPEREDPGRTDYSTKTIPKVVGGYDSKSLAAAVACYEAALDTVVPVSSCEAAEACKILENTYRCVNIALVNELKMLFDRMGIDVWEVIRAAATKPFGFTAFYPGPGLGGHCIPIDPFYLSWKARQYEMSTRFIELAGEINVSMPRYVISRLMDALNERSQSLKGSKILVLGLAYKKDVDDVRESPSLELIELLIEKGAKVDYNDPHCPRTHKMREHDLKMTSKPLSAKMLAGYDAVLISTDHTSYDYKQIVRHAQLVVDTRNATSGVKTGRSKIVKA</sequence>
<dbReference type="GO" id="GO:0051287">
    <property type="term" value="F:NAD binding"/>
    <property type="evidence" value="ECO:0007669"/>
    <property type="project" value="InterPro"/>
</dbReference>
<dbReference type="PANTHER" id="PTHR43491">
    <property type="entry name" value="UDP-N-ACETYL-D-MANNOSAMINE DEHYDROGENASE"/>
    <property type="match status" value="1"/>
</dbReference>
<dbReference type="PIRSF" id="PIRSF500136">
    <property type="entry name" value="UDP_ManNAc_DH"/>
    <property type="match status" value="1"/>
</dbReference>
<dbReference type="Gene3D" id="3.40.50.720">
    <property type="entry name" value="NAD(P)-binding Rossmann-like Domain"/>
    <property type="match status" value="2"/>
</dbReference>
<proteinExistence type="predicted"/>
<organism evidence="4">
    <name type="scientific">marine sediment metagenome</name>
    <dbReference type="NCBI Taxonomy" id="412755"/>
    <lineage>
        <taxon>unclassified sequences</taxon>
        <taxon>metagenomes</taxon>
        <taxon>ecological metagenomes</taxon>
    </lineage>
</organism>
<dbReference type="GO" id="GO:0016616">
    <property type="term" value="F:oxidoreductase activity, acting on the CH-OH group of donors, NAD or NADP as acceptor"/>
    <property type="evidence" value="ECO:0007669"/>
    <property type="project" value="InterPro"/>
</dbReference>
<dbReference type="PIRSF" id="PIRSF000124">
    <property type="entry name" value="UDPglc_GDPman_dh"/>
    <property type="match status" value="1"/>
</dbReference>
<dbReference type="InterPro" id="IPR014026">
    <property type="entry name" value="UDP-Glc/GDP-Man_DH_dimer"/>
</dbReference>
<keyword evidence="1" id="KW-0560">Oxidoreductase</keyword>
<accession>A0A0F9Z1T8</accession>
<dbReference type="InterPro" id="IPR008927">
    <property type="entry name" value="6-PGluconate_DH-like_C_sf"/>
</dbReference>
<dbReference type="GO" id="GO:0016628">
    <property type="term" value="F:oxidoreductase activity, acting on the CH-CH group of donors, NAD or NADP as acceptor"/>
    <property type="evidence" value="ECO:0007669"/>
    <property type="project" value="InterPro"/>
</dbReference>
<dbReference type="SUPFAM" id="SSF52413">
    <property type="entry name" value="UDP-glucose/GDP-mannose dehydrogenase C-terminal domain"/>
    <property type="match status" value="1"/>
</dbReference>
<evidence type="ECO:0000259" key="3">
    <source>
        <dbReference type="SMART" id="SM00984"/>
    </source>
</evidence>
<evidence type="ECO:0000256" key="2">
    <source>
        <dbReference type="ARBA" id="ARBA00023027"/>
    </source>
</evidence>
<dbReference type="InterPro" id="IPR028359">
    <property type="entry name" value="UDP_ManNAc/GlcNAc_DH"/>
</dbReference>
<dbReference type="Pfam" id="PF00984">
    <property type="entry name" value="UDPG_MGDP_dh"/>
    <property type="match status" value="1"/>
</dbReference>
<dbReference type="InterPro" id="IPR036220">
    <property type="entry name" value="UDP-Glc/GDP-Man_DH_C_sf"/>
</dbReference>
<dbReference type="Pfam" id="PF03720">
    <property type="entry name" value="UDPG_MGDP_dh_C"/>
    <property type="match status" value="1"/>
</dbReference>
<dbReference type="PANTHER" id="PTHR43491:SF1">
    <property type="entry name" value="UDP-N-ACETYL-D-MANNOSAMINE DEHYDROGENASE"/>
    <property type="match status" value="1"/>
</dbReference>
<dbReference type="SUPFAM" id="SSF48179">
    <property type="entry name" value="6-phosphogluconate dehydrogenase C-terminal domain-like"/>
    <property type="match status" value="1"/>
</dbReference>
<gene>
    <name evidence="4" type="ORF">LCGC14_0015350</name>
</gene>
<dbReference type="AlphaFoldDB" id="A0A0F9Z1T8"/>
<evidence type="ECO:0000313" key="4">
    <source>
        <dbReference type="EMBL" id="KKO11059.1"/>
    </source>
</evidence>
<dbReference type="GO" id="GO:0000271">
    <property type="term" value="P:polysaccharide biosynthetic process"/>
    <property type="evidence" value="ECO:0007669"/>
    <property type="project" value="InterPro"/>
</dbReference>
<dbReference type="InterPro" id="IPR014027">
    <property type="entry name" value="UDP-Glc/GDP-Man_DH_C"/>
</dbReference>
<dbReference type="SMART" id="SM00984">
    <property type="entry name" value="UDPG_MGDP_dh_C"/>
    <property type="match status" value="1"/>
</dbReference>
<name>A0A0F9Z1T8_9ZZZZ</name>
<comment type="caution">
    <text evidence="4">The sequence shown here is derived from an EMBL/GenBank/DDBJ whole genome shotgun (WGS) entry which is preliminary data.</text>
</comment>